<gene>
    <name evidence="3" type="ORF">BJG266_LOCUS27575</name>
    <name evidence="2" type="ORF">QVE165_LOCUS17501</name>
</gene>
<dbReference type="EMBL" id="CAJNOM010000101">
    <property type="protein sequence ID" value="CAF1048957.1"/>
    <property type="molecule type" value="Genomic_DNA"/>
</dbReference>
<dbReference type="OrthoDB" id="1507364at2759"/>
<protein>
    <submittedName>
        <fullName evidence="3">Uncharacterized protein</fullName>
    </submittedName>
</protein>
<evidence type="ECO:0000313" key="3">
    <source>
        <dbReference type="EMBL" id="CAF1213559.1"/>
    </source>
</evidence>
<dbReference type="AlphaFoldDB" id="A0A814XDM3"/>
<dbReference type="Proteomes" id="UP000663832">
    <property type="component" value="Unassembled WGS sequence"/>
</dbReference>
<dbReference type="EMBL" id="CAJNOI010000258">
    <property type="protein sequence ID" value="CAF1213559.1"/>
    <property type="molecule type" value="Genomic_DNA"/>
</dbReference>
<evidence type="ECO:0000313" key="5">
    <source>
        <dbReference type="Proteomes" id="UP000663877"/>
    </source>
</evidence>
<comment type="caution">
    <text evidence="3">The sequence shown here is derived from an EMBL/GenBank/DDBJ whole genome shotgun (WGS) entry which is preliminary data.</text>
</comment>
<evidence type="ECO:0000256" key="1">
    <source>
        <dbReference type="SAM" id="MobiDB-lite"/>
    </source>
</evidence>
<sequence>MRFICMEALLASKGWDIIDVQLLLDIPLIPRTSDGWLHREKKALGLAGSQRFSRVDGISFDLNTGEMQFHFQTSRNRDGTDAMFSSNDVTEVFQQGIPAAFFTLNEPDKDYHAHPFHQMLYSPPALVGTQYLATLLHTDYLLKMLTTGTEICAKAPFNMRSIADSCFQRLPKHLQDKLKPLHDREHNFSLGRTHRFWIEADPLVYEQQNSTSHITFRVANVHLRVRKHLLIRNANGQLVDDDEANETEEEQRSPESQFAKAFTEHYDEIGTYFPELLRLKELLKLSALYLFARGRCSQLAVPYKLQPFVNQLVENRRSIEYPHATQANIERDYSQILSTNNVQAHGVPHTEATRVKQGIRSQLEKIDREIVEMLVSSICKQAHTNVSSLPRSLVEHWLNNQYRATENLAQFVVNGLAAFHLTLMHPITKLKICLQDIGEQSASLRHFDDTCNWVPAAFCNKLGTGVRIYGGVNLQLKLVEGNVSGNNLTQTFNAATVINSQSNDSARGKEQKEAATREWEAKVNAGRKRETASGGSRRGGSSDNSGRNVDGGGGGGGGYIGDDEPTSSDRRDADGVPSWYSGTTEEYYRERKQASDAQRRLKTGEFRTIDRIDTRPEIMWEVEFKDGSSLQKNGRWKHGGRPISNKEEAFLQQYGWVLPAK</sequence>
<evidence type="ECO:0000313" key="4">
    <source>
        <dbReference type="Proteomes" id="UP000663832"/>
    </source>
</evidence>
<evidence type="ECO:0000313" key="2">
    <source>
        <dbReference type="EMBL" id="CAF1048957.1"/>
    </source>
</evidence>
<feature type="compositionally biased region" description="Basic and acidic residues" evidence="1">
    <location>
        <begin position="506"/>
        <end position="531"/>
    </location>
</feature>
<reference evidence="3" key="1">
    <citation type="submission" date="2021-02" db="EMBL/GenBank/DDBJ databases">
        <authorList>
            <person name="Nowell W R."/>
        </authorList>
    </citation>
    <scope>NUCLEOTIDE SEQUENCE</scope>
</reference>
<keyword evidence="4" id="KW-1185">Reference proteome</keyword>
<feature type="compositionally biased region" description="Low complexity" evidence="1">
    <location>
        <begin position="533"/>
        <end position="548"/>
    </location>
</feature>
<name>A0A814XDM3_9BILA</name>
<feature type="region of interest" description="Disordered" evidence="1">
    <location>
        <begin position="502"/>
        <end position="582"/>
    </location>
</feature>
<dbReference type="Proteomes" id="UP000663877">
    <property type="component" value="Unassembled WGS sequence"/>
</dbReference>
<feature type="compositionally biased region" description="Gly residues" evidence="1">
    <location>
        <begin position="549"/>
        <end position="560"/>
    </location>
</feature>
<accession>A0A814XDM3</accession>
<organism evidence="3 5">
    <name type="scientific">Adineta steineri</name>
    <dbReference type="NCBI Taxonomy" id="433720"/>
    <lineage>
        <taxon>Eukaryota</taxon>
        <taxon>Metazoa</taxon>
        <taxon>Spiralia</taxon>
        <taxon>Gnathifera</taxon>
        <taxon>Rotifera</taxon>
        <taxon>Eurotatoria</taxon>
        <taxon>Bdelloidea</taxon>
        <taxon>Adinetida</taxon>
        <taxon>Adinetidae</taxon>
        <taxon>Adineta</taxon>
    </lineage>
</organism>
<proteinExistence type="predicted"/>